<keyword evidence="3" id="KW-1185">Reference proteome</keyword>
<evidence type="ECO:0000313" key="2">
    <source>
        <dbReference type="EnsemblFungi" id="MAPG_01563T0"/>
    </source>
</evidence>
<reference evidence="1" key="1">
    <citation type="submission" date="2010-05" db="EMBL/GenBank/DDBJ databases">
        <title>The Genome Sequence of Magnaporthe poae strain ATCC 64411.</title>
        <authorList>
            <consortium name="The Broad Institute Genome Sequencing Platform"/>
            <consortium name="Broad Institute Genome Sequencing Center for Infectious Disease"/>
            <person name="Ma L.-J."/>
            <person name="Dead R."/>
            <person name="Young S."/>
            <person name="Zeng Q."/>
            <person name="Koehrsen M."/>
            <person name="Alvarado L."/>
            <person name="Berlin A."/>
            <person name="Chapman S.B."/>
            <person name="Chen Z."/>
            <person name="Freedman E."/>
            <person name="Gellesch M."/>
            <person name="Goldberg J."/>
            <person name="Griggs A."/>
            <person name="Gujja S."/>
            <person name="Heilman E.R."/>
            <person name="Heiman D."/>
            <person name="Hepburn T."/>
            <person name="Howarth C."/>
            <person name="Jen D."/>
            <person name="Larson L."/>
            <person name="Mehta T."/>
            <person name="Neiman D."/>
            <person name="Pearson M."/>
            <person name="Roberts A."/>
            <person name="Saif S."/>
            <person name="Shea T."/>
            <person name="Shenoy N."/>
            <person name="Sisk P."/>
            <person name="Stolte C."/>
            <person name="Sykes S."/>
            <person name="Walk T."/>
            <person name="White J."/>
            <person name="Yandava C."/>
            <person name="Haas B."/>
            <person name="Nusbaum C."/>
            <person name="Birren B."/>
        </authorList>
    </citation>
    <scope>NUCLEOTIDE SEQUENCE</scope>
    <source>
        <strain evidence="1">ATCC 64411</strain>
    </source>
</reference>
<dbReference type="EMBL" id="ADBL01000380">
    <property type="status" value="NOT_ANNOTATED_CDS"/>
    <property type="molecule type" value="Genomic_DNA"/>
</dbReference>
<reference evidence="3" key="2">
    <citation type="submission" date="2010-05" db="EMBL/GenBank/DDBJ databases">
        <title>The genome sequence of Magnaporthe poae strain ATCC 64411.</title>
        <authorList>
            <person name="Ma L.-J."/>
            <person name="Dead R."/>
            <person name="Young S."/>
            <person name="Zeng Q."/>
            <person name="Koehrsen M."/>
            <person name="Alvarado L."/>
            <person name="Berlin A."/>
            <person name="Chapman S.B."/>
            <person name="Chen Z."/>
            <person name="Freedman E."/>
            <person name="Gellesch M."/>
            <person name="Goldberg J."/>
            <person name="Griggs A."/>
            <person name="Gujja S."/>
            <person name="Heilman E.R."/>
            <person name="Heiman D."/>
            <person name="Hepburn T."/>
            <person name="Howarth C."/>
            <person name="Jen D."/>
            <person name="Larson L."/>
            <person name="Mehta T."/>
            <person name="Neiman D."/>
            <person name="Pearson M."/>
            <person name="Roberts A."/>
            <person name="Saif S."/>
            <person name="Shea T."/>
            <person name="Shenoy N."/>
            <person name="Sisk P."/>
            <person name="Stolte C."/>
            <person name="Sykes S."/>
            <person name="Walk T."/>
            <person name="White J."/>
            <person name="Yandava C."/>
            <person name="Haas B."/>
            <person name="Nusbaum C."/>
            <person name="Birren B."/>
        </authorList>
    </citation>
    <scope>NUCLEOTIDE SEQUENCE [LARGE SCALE GENOMIC DNA]</scope>
    <source>
        <strain evidence="3">ATCC 64411 / 73-15</strain>
    </source>
</reference>
<protein>
    <submittedName>
        <fullName evidence="1 2">Uncharacterized protein</fullName>
    </submittedName>
</protein>
<evidence type="ECO:0000313" key="1">
    <source>
        <dbReference type="EMBL" id="KLU82491.1"/>
    </source>
</evidence>
<dbReference type="Proteomes" id="UP000011715">
    <property type="component" value="Unassembled WGS sequence"/>
</dbReference>
<accession>A0A0C4DP13</accession>
<proteinExistence type="predicted"/>
<dbReference type="EMBL" id="GL876966">
    <property type="protein sequence ID" value="KLU82491.1"/>
    <property type="molecule type" value="Genomic_DNA"/>
</dbReference>
<reference evidence="2" key="5">
    <citation type="submission" date="2015-06" db="UniProtKB">
        <authorList>
            <consortium name="EnsemblFungi"/>
        </authorList>
    </citation>
    <scope>IDENTIFICATION</scope>
    <source>
        <strain evidence="2">ATCC 64411</strain>
    </source>
</reference>
<reference evidence="1" key="3">
    <citation type="submission" date="2011-03" db="EMBL/GenBank/DDBJ databases">
        <title>Annotation of Magnaporthe poae ATCC 64411.</title>
        <authorList>
            <person name="Ma L.-J."/>
            <person name="Dead R."/>
            <person name="Young S.K."/>
            <person name="Zeng Q."/>
            <person name="Gargeya S."/>
            <person name="Fitzgerald M."/>
            <person name="Haas B."/>
            <person name="Abouelleil A."/>
            <person name="Alvarado L."/>
            <person name="Arachchi H.M."/>
            <person name="Berlin A."/>
            <person name="Brown A."/>
            <person name="Chapman S.B."/>
            <person name="Chen Z."/>
            <person name="Dunbar C."/>
            <person name="Freedman E."/>
            <person name="Gearin G."/>
            <person name="Gellesch M."/>
            <person name="Goldberg J."/>
            <person name="Griggs A."/>
            <person name="Gujja S."/>
            <person name="Heiman D."/>
            <person name="Howarth C."/>
            <person name="Larson L."/>
            <person name="Lui A."/>
            <person name="MacDonald P.J.P."/>
            <person name="Mehta T."/>
            <person name="Montmayeur A."/>
            <person name="Murphy C."/>
            <person name="Neiman D."/>
            <person name="Pearson M."/>
            <person name="Priest M."/>
            <person name="Roberts A."/>
            <person name="Saif S."/>
            <person name="Shea T."/>
            <person name="Shenoy N."/>
            <person name="Sisk P."/>
            <person name="Stolte C."/>
            <person name="Sykes S."/>
            <person name="Yandava C."/>
            <person name="Wortman J."/>
            <person name="Nusbaum C."/>
            <person name="Birren B."/>
        </authorList>
    </citation>
    <scope>NUCLEOTIDE SEQUENCE</scope>
    <source>
        <strain evidence="1">ATCC 64411</strain>
    </source>
</reference>
<sequence length="258" mass="27829">MPSAAAAASSASGDRMTRALTLYSIRAVCGERSSRSQKPTVGGSDRWWSRTWSASTPCAHAPMVRCGGTTKLKGTRYVCPASNTRGTGYADRGTGMASFRSVCVVACGAPTPSTRVRARPSSMICRLSKRTSRCVEITTSPSMGAPVLYTFDRKWFLSWISIWNFANVVLPDEPVWELASLPVADDDEDGIPRAMRVDLYRAAARVKYKMRGSQRHHCPSCGWAHETSRRSPSTGLDVVCVGGASDSSPVPARQAGES</sequence>
<dbReference type="AlphaFoldDB" id="A0A0C4DP13"/>
<name>A0A0C4DP13_MAGP6</name>
<dbReference type="VEuPathDB" id="FungiDB:MAPG_01563"/>
<evidence type="ECO:0000313" key="3">
    <source>
        <dbReference type="Proteomes" id="UP000011715"/>
    </source>
</evidence>
<gene>
    <name evidence="1" type="ORF">MAPG_01563</name>
</gene>
<organism evidence="2 3">
    <name type="scientific">Magnaporthiopsis poae (strain ATCC 64411 / 73-15)</name>
    <name type="common">Kentucky bluegrass fungus</name>
    <name type="synonym">Magnaporthe poae</name>
    <dbReference type="NCBI Taxonomy" id="644358"/>
    <lineage>
        <taxon>Eukaryota</taxon>
        <taxon>Fungi</taxon>
        <taxon>Dikarya</taxon>
        <taxon>Ascomycota</taxon>
        <taxon>Pezizomycotina</taxon>
        <taxon>Sordariomycetes</taxon>
        <taxon>Sordariomycetidae</taxon>
        <taxon>Magnaporthales</taxon>
        <taxon>Magnaporthaceae</taxon>
        <taxon>Magnaporthiopsis</taxon>
    </lineage>
</organism>
<dbReference type="EnsemblFungi" id="MAPG_01563T0">
    <property type="protein sequence ID" value="MAPG_01563T0"/>
    <property type="gene ID" value="MAPG_01563"/>
</dbReference>
<reference evidence="2" key="4">
    <citation type="journal article" date="2015" name="G3 (Bethesda)">
        <title>Genome sequences of three phytopathogenic species of the Magnaporthaceae family of fungi.</title>
        <authorList>
            <person name="Okagaki L.H."/>
            <person name="Nunes C.C."/>
            <person name="Sailsbery J."/>
            <person name="Clay B."/>
            <person name="Brown D."/>
            <person name="John T."/>
            <person name="Oh Y."/>
            <person name="Young N."/>
            <person name="Fitzgerald M."/>
            <person name="Haas B.J."/>
            <person name="Zeng Q."/>
            <person name="Young S."/>
            <person name="Adiconis X."/>
            <person name="Fan L."/>
            <person name="Levin J.Z."/>
            <person name="Mitchell T.K."/>
            <person name="Okubara P.A."/>
            <person name="Farman M.L."/>
            <person name="Kohn L.M."/>
            <person name="Birren B."/>
            <person name="Ma L.-J."/>
            <person name="Dean R.A."/>
        </authorList>
    </citation>
    <scope>NUCLEOTIDE SEQUENCE</scope>
    <source>
        <strain evidence="2">ATCC 64411 / 73-15</strain>
    </source>
</reference>